<organism evidence="4 5">
    <name type="scientific">Paenibacillus thalictri</name>
    <dbReference type="NCBI Taxonomy" id="2527873"/>
    <lineage>
        <taxon>Bacteria</taxon>
        <taxon>Bacillati</taxon>
        <taxon>Bacillota</taxon>
        <taxon>Bacilli</taxon>
        <taxon>Bacillales</taxon>
        <taxon>Paenibacillaceae</taxon>
        <taxon>Paenibacillus</taxon>
    </lineage>
</organism>
<keyword evidence="1" id="KW-0378">Hydrolase</keyword>
<dbReference type="Pfam" id="PF13185">
    <property type="entry name" value="GAF_2"/>
    <property type="match status" value="1"/>
</dbReference>
<dbReference type="SMART" id="SM00331">
    <property type="entry name" value="PP2C_SIG"/>
    <property type="match status" value="1"/>
</dbReference>
<dbReference type="PANTHER" id="PTHR43156:SF2">
    <property type="entry name" value="STAGE II SPORULATION PROTEIN E"/>
    <property type="match status" value="1"/>
</dbReference>
<evidence type="ECO:0000259" key="3">
    <source>
        <dbReference type="SMART" id="SM00331"/>
    </source>
</evidence>
<dbReference type="InterPro" id="IPR003018">
    <property type="entry name" value="GAF"/>
</dbReference>
<feature type="domain" description="GAF" evidence="2">
    <location>
        <begin position="46"/>
        <end position="195"/>
    </location>
</feature>
<evidence type="ECO:0000313" key="5">
    <source>
        <dbReference type="Proteomes" id="UP000293142"/>
    </source>
</evidence>
<proteinExistence type="predicted"/>
<dbReference type="Pfam" id="PF07228">
    <property type="entry name" value="SpoIIE"/>
    <property type="match status" value="1"/>
</dbReference>
<dbReference type="InterPro" id="IPR036457">
    <property type="entry name" value="PPM-type-like_dom_sf"/>
</dbReference>
<dbReference type="SMART" id="SM00065">
    <property type="entry name" value="GAF"/>
    <property type="match status" value="1"/>
</dbReference>
<keyword evidence="5" id="KW-1185">Reference proteome</keyword>
<name>A0A4Q9DXI8_9BACL</name>
<reference evidence="4 5" key="1">
    <citation type="submission" date="2019-02" db="EMBL/GenBank/DDBJ databases">
        <title>Paenibacillus sp. nov., isolated from surface-sterilized tissue of Thalictrum simplex L.</title>
        <authorList>
            <person name="Tuo L."/>
        </authorList>
    </citation>
    <scope>NUCLEOTIDE SEQUENCE [LARGE SCALE GENOMIC DNA]</scope>
    <source>
        <strain evidence="4 5">N2SHLJ1</strain>
    </source>
</reference>
<dbReference type="PANTHER" id="PTHR43156">
    <property type="entry name" value="STAGE II SPORULATION PROTEIN E-RELATED"/>
    <property type="match status" value="1"/>
</dbReference>
<dbReference type="RefSeq" id="WP_131012381.1">
    <property type="nucleotide sequence ID" value="NZ_SIRE01000004.1"/>
</dbReference>
<sequence>MIHELALLIMALLLLLAVAAAATAWKEWRRTQKLFALGMRLNSTIKRKDLLQIIMETASDEMKAEGSSIILVDEERAELYFEVTTGDKNEEVREIRLKLGEGIAGWVAQSGKSVLIADAAKDPRWSNRVSTKVNVPTRNMLCVPVVSNGKTVGVLQVINKRGGKAFNQRDLKLLEMIASPTAAALENMFLYEALARSMDTLRQTTAAKERMESELKIARDIQQNFLPGSALQSGGVELHACLFPANEVGGDFYHFIELGNHQMLICLGDVSDKGMPAALFMSGLMIWIQAKAADRQSPAFILEAINREVSTDDSTMFATIFLAIVDTQTGQLRYCDGGHCTPYILGPEGVRKLESTKHLPLGIFADGEYADGEARLESGETLVLYTDGVTEAENGRGEWFTAARLCRILEHYASHSPMEIAERIRSEVYTFADGNPQSDDIAIMTVNFTTNLVKSP</sequence>
<dbReference type="InterPro" id="IPR001932">
    <property type="entry name" value="PPM-type_phosphatase-like_dom"/>
</dbReference>
<protein>
    <submittedName>
        <fullName evidence="4">GAF domain-containing protein</fullName>
    </submittedName>
</protein>
<dbReference type="Gene3D" id="3.60.40.10">
    <property type="entry name" value="PPM-type phosphatase domain"/>
    <property type="match status" value="1"/>
</dbReference>
<gene>
    <name evidence="4" type="ORF">EYB31_06035</name>
</gene>
<dbReference type="EMBL" id="SIRE01000004">
    <property type="protein sequence ID" value="TBL80780.1"/>
    <property type="molecule type" value="Genomic_DNA"/>
</dbReference>
<dbReference type="InterPro" id="IPR029016">
    <property type="entry name" value="GAF-like_dom_sf"/>
</dbReference>
<accession>A0A4Q9DXI8</accession>
<dbReference type="InterPro" id="IPR052016">
    <property type="entry name" value="Bact_Sigma-Reg"/>
</dbReference>
<dbReference type="SUPFAM" id="SSF55781">
    <property type="entry name" value="GAF domain-like"/>
    <property type="match status" value="1"/>
</dbReference>
<dbReference type="OrthoDB" id="311592at2"/>
<evidence type="ECO:0000313" key="4">
    <source>
        <dbReference type="EMBL" id="TBL80780.1"/>
    </source>
</evidence>
<dbReference type="Proteomes" id="UP000293142">
    <property type="component" value="Unassembled WGS sequence"/>
</dbReference>
<dbReference type="Gene3D" id="3.30.450.40">
    <property type="match status" value="1"/>
</dbReference>
<dbReference type="GO" id="GO:0016791">
    <property type="term" value="F:phosphatase activity"/>
    <property type="evidence" value="ECO:0007669"/>
    <property type="project" value="TreeGrafter"/>
</dbReference>
<dbReference type="AlphaFoldDB" id="A0A4Q9DXI8"/>
<feature type="domain" description="PPM-type phosphatase" evidence="3">
    <location>
        <begin position="233"/>
        <end position="448"/>
    </location>
</feature>
<dbReference type="SUPFAM" id="SSF81606">
    <property type="entry name" value="PP2C-like"/>
    <property type="match status" value="1"/>
</dbReference>
<evidence type="ECO:0000259" key="2">
    <source>
        <dbReference type="SMART" id="SM00065"/>
    </source>
</evidence>
<evidence type="ECO:0000256" key="1">
    <source>
        <dbReference type="ARBA" id="ARBA00022801"/>
    </source>
</evidence>
<comment type="caution">
    <text evidence="4">The sequence shown here is derived from an EMBL/GenBank/DDBJ whole genome shotgun (WGS) entry which is preliminary data.</text>
</comment>